<feature type="transmembrane region" description="Helical" evidence="8">
    <location>
        <begin position="20"/>
        <end position="39"/>
    </location>
</feature>
<dbReference type="Pfam" id="PF05154">
    <property type="entry name" value="TM2"/>
    <property type="match status" value="1"/>
</dbReference>
<feature type="domain" description="TM2" evidence="9">
    <location>
        <begin position="17"/>
        <end position="65"/>
    </location>
</feature>
<evidence type="ECO:0000256" key="6">
    <source>
        <dbReference type="ARBA" id="ARBA00023136"/>
    </source>
</evidence>
<keyword evidence="7" id="KW-0325">Glycoprotein</keyword>
<dbReference type="PANTHER" id="PTHR21016">
    <property type="entry name" value="BETA-AMYLOID BINDING PROTEIN-RELATED"/>
    <property type="match status" value="1"/>
</dbReference>
<keyword evidence="4" id="KW-0732">Signal</keyword>
<reference evidence="10" key="2">
    <citation type="submission" date="2022-06" db="UniProtKB">
        <authorList>
            <consortium name="EnsemblMetazoa"/>
        </authorList>
    </citation>
    <scope>IDENTIFICATION</scope>
    <source>
        <strain evidence="10">DF5081</strain>
    </source>
</reference>
<proteinExistence type="inferred from homology"/>
<dbReference type="EnsemblMetazoa" id="CJA13815.1">
    <property type="protein sequence ID" value="CJA13815.1"/>
    <property type="gene ID" value="WBGene00133019"/>
</dbReference>
<dbReference type="Proteomes" id="UP000005237">
    <property type="component" value="Unassembled WGS sequence"/>
</dbReference>
<dbReference type="InterPro" id="IPR050932">
    <property type="entry name" value="TM2D1-3-like"/>
</dbReference>
<evidence type="ECO:0000313" key="10">
    <source>
        <dbReference type="EnsemblMetazoa" id="CJA13815.1"/>
    </source>
</evidence>
<reference evidence="11" key="1">
    <citation type="submission" date="2010-08" db="EMBL/GenBank/DDBJ databases">
        <authorList>
            <consortium name="Caenorhabditis japonica Sequencing Consortium"/>
            <person name="Wilson R.K."/>
        </authorList>
    </citation>
    <scope>NUCLEOTIDE SEQUENCE [LARGE SCALE GENOMIC DNA]</scope>
    <source>
        <strain evidence="11">DF5081</strain>
    </source>
</reference>
<evidence type="ECO:0000256" key="1">
    <source>
        <dbReference type="ARBA" id="ARBA00004141"/>
    </source>
</evidence>
<keyword evidence="11" id="KW-1185">Reference proteome</keyword>
<keyword evidence="3 8" id="KW-0812">Transmembrane</keyword>
<evidence type="ECO:0000256" key="7">
    <source>
        <dbReference type="ARBA" id="ARBA00023180"/>
    </source>
</evidence>
<accession>A0A8R1DVN1</accession>
<name>A0A8R1DVN1_CAEJA</name>
<evidence type="ECO:0000313" key="11">
    <source>
        <dbReference type="Proteomes" id="UP000005237"/>
    </source>
</evidence>
<dbReference type="GO" id="GO:0016020">
    <property type="term" value="C:membrane"/>
    <property type="evidence" value="ECO:0007669"/>
    <property type="project" value="UniProtKB-SubCell"/>
</dbReference>
<evidence type="ECO:0000256" key="4">
    <source>
        <dbReference type="ARBA" id="ARBA00022729"/>
    </source>
</evidence>
<sequence length="81" mass="9133">MGQYRFHKKVRCNWSSGYSWTKTMLISVLLGGFGADRFYLGHWKSAVGKLFSFGGLGVWTIVDVVLIAVGYLKPYDGSLYM</sequence>
<dbReference type="InterPro" id="IPR007829">
    <property type="entry name" value="TM2"/>
</dbReference>
<evidence type="ECO:0000256" key="5">
    <source>
        <dbReference type="ARBA" id="ARBA00022989"/>
    </source>
</evidence>
<feature type="transmembrane region" description="Helical" evidence="8">
    <location>
        <begin position="51"/>
        <end position="72"/>
    </location>
</feature>
<evidence type="ECO:0000256" key="3">
    <source>
        <dbReference type="ARBA" id="ARBA00022692"/>
    </source>
</evidence>
<keyword evidence="6 8" id="KW-0472">Membrane</keyword>
<protein>
    <submittedName>
        <fullName evidence="10">TM2 domain-containing protein</fullName>
    </submittedName>
</protein>
<organism evidence="10 11">
    <name type="scientific">Caenorhabditis japonica</name>
    <dbReference type="NCBI Taxonomy" id="281687"/>
    <lineage>
        <taxon>Eukaryota</taxon>
        <taxon>Metazoa</taxon>
        <taxon>Ecdysozoa</taxon>
        <taxon>Nematoda</taxon>
        <taxon>Chromadorea</taxon>
        <taxon>Rhabditida</taxon>
        <taxon>Rhabditina</taxon>
        <taxon>Rhabditomorpha</taxon>
        <taxon>Rhabditoidea</taxon>
        <taxon>Rhabditidae</taxon>
        <taxon>Peloderinae</taxon>
        <taxon>Caenorhabditis</taxon>
    </lineage>
</organism>
<dbReference type="AlphaFoldDB" id="A0A8R1DVN1"/>
<evidence type="ECO:0000256" key="8">
    <source>
        <dbReference type="SAM" id="Phobius"/>
    </source>
</evidence>
<comment type="similarity">
    <text evidence="2">Belongs to the TM2 family.</text>
</comment>
<evidence type="ECO:0000256" key="2">
    <source>
        <dbReference type="ARBA" id="ARBA00008284"/>
    </source>
</evidence>
<evidence type="ECO:0000259" key="9">
    <source>
        <dbReference type="Pfam" id="PF05154"/>
    </source>
</evidence>
<dbReference type="PANTHER" id="PTHR21016:SF7">
    <property type="entry name" value="TM2 DOMAIN-CONTAINING PROTEIN 3"/>
    <property type="match status" value="1"/>
</dbReference>
<comment type="subcellular location">
    <subcellularLocation>
        <location evidence="1">Membrane</location>
        <topology evidence="1">Multi-pass membrane protein</topology>
    </subcellularLocation>
</comment>
<keyword evidence="5 8" id="KW-1133">Transmembrane helix</keyword>